<dbReference type="InterPro" id="IPR001506">
    <property type="entry name" value="Peptidase_M12A"/>
</dbReference>
<accession>A0A2G5SHT5</accession>
<dbReference type="PANTHER" id="PTHR10127:SF831">
    <property type="entry name" value="ZINC METALLOPROTEINASE NAS-37"/>
    <property type="match status" value="1"/>
</dbReference>
<dbReference type="SMART" id="SM00235">
    <property type="entry name" value="ZnMc"/>
    <property type="match status" value="1"/>
</dbReference>
<dbReference type="GO" id="GO:0004222">
    <property type="term" value="F:metalloendopeptidase activity"/>
    <property type="evidence" value="ECO:0007669"/>
    <property type="project" value="UniProtKB-UniRule"/>
</dbReference>
<keyword evidence="6 7" id="KW-0862">Zinc</keyword>
<keyword evidence="6 7" id="KW-0482">Metalloprotease</keyword>
<dbReference type="GO" id="GO:0006508">
    <property type="term" value="P:proteolysis"/>
    <property type="evidence" value="ECO:0007669"/>
    <property type="project" value="UniProtKB-KW"/>
</dbReference>
<evidence type="ECO:0000256" key="1">
    <source>
        <dbReference type="ARBA" id="ARBA00004613"/>
    </source>
</evidence>
<dbReference type="InterPro" id="IPR006026">
    <property type="entry name" value="Peptidase_Metallo"/>
</dbReference>
<keyword evidence="6 7" id="KW-0378">Hydrolase</keyword>
<dbReference type="STRING" id="1611254.A0A2G5SHT5"/>
<reference evidence="10" key="1">
    <citation type="submission" date="2017-10" db="EMBL/GenBank/DDBJ databases">
        <title>Rapid genome shrinkage in a self-fertile nematode reveals novel sperm competition proteins.</title>
        <authorList>
            <person name="Yin D."/>
            <person name="Schwarz E.M."/>
            <person name="Thomas C.G."/>
            <person name="Felde R.L."/>
            <person name="Korf I.F."/>
            <person name="Cutter A.D."/>
            <person name="Schartner C.M."/>
            <person name="Ralston E.J."/>
            <person name="Meyer B.J."/>
            <person name="Haag E.S."/>
        </authorList>
    </citation>
    <scope>NUCLEOTIDE SEQUENCE [LARGE SCALE GENOMIC DNA]</scope>
    <source>
        <strain evidence="10">JU1422</strain>
    </source>
</reference>
<dbReference type="EMBL" id="PDUG01000007">
    <property type="protein sequence ID" value="PIC14453.1"/>
    <property type="molecule type" value="Genomic_DNA"/>
</dbReference>
<dbReference type="PROSITE" id="PS51864">
    <property type="entry name" value="ASTACIN"/>
    <property type="match status" value="1"/>
</dbReference>
<keyword evidence="3" id="KW-1015">Disulfide bond</keyword>
<dbReference type="GO" id="GO:0005576">
    <property type="term" value="C:extracellular region"/>
    <property type="evidence" value="ECO:0007669"/>
    <property type="project" value="UniProtKB-SubCell"/>
</dbReference>
<keyword evidence="5 7" id="KW-0732">Signal</keyword>
<comment type="cofactor">
    <cofactor evidence="6 7">
        <name>Zn(2+)</name>
        <dbReference type="ChEBI" id="CHEBI:29105"/>
    </cofactor>
    <text evidence="6 7">Binds 1 zinc ion per subunit.</text>
</comment>
<dbReference type="InterPro" id="IPR017050">
    <property type="entry name" value="Metallopeptidase_nem"/>
</dbReference>
<keyword evidence="6 7" id="KW-0645">Protease</keyword>
<feature type="chain" id="PRO_5013431952" description="Zinc metalloproteinase" evidence="5 7">
    <location>
        <begin position="18"/>
        <end position="420"/>
    </location>
</feature>
<evidence type="ECO:0000256" key="4">
    <source>
        <dbReference type="ARBA" id="ARBA00023180"/>
    </source>
</evidence>
<dbReference type="PRINTS" id="PR00480">
    <property type="entry name" value="ASTACIN"/>
</dbReference>
<evidence type="ECO:0000313" key="9">
    <source>
        <dbReference type="EMBL" id="PIC14453.1"/>
    </source>
</evidence>
<sequence length="420" mass="48219">MIFPFFLFLTLISSIQSDEGSEWNENRKLQLFQGDIILEKEEYAEAFEKSKKHRSRRQIVKNSNWPDGIVYFEYDSELSPKFKYLFKKGMKIISSKTCVKFEESGPENSNRALLINRGYCSSHIGKKARGGIQYVSVGDGCSQLGNVIHELLHCLGIMHSMSRYDRDKFLKINYQNMDDTDRLNYDYYDSTESIQAVPFEYGSAMTYSSNSIAQPRNEQYLYTMGNRRTTFYDIYALYTAYQCSCPNKIDCKNGGVPNAADCTKCFCPDGFGGKFCEDAPNFSKKVMAGSEWAELTTSFGYDGLSEWEFKEFTIFIEAPKDKTIQVILTRMVNFGCLVRCSWNGVEIKYMGDPRITNPLICCTDHSLFNSTVTSKLNPTPVILYTRGAKQEITLKYRFIDRNLADLPKTNNSFDSFEYPL</sequence>
<name>A0A2G5SHT5_9PELO</name>
<dbReference type="OrthoDB" id="5785852at2759"/>
<evidence type="ECO:0000256" key="7">
    <source>
        <dbReference type="RuleBase" id="RU361183"/>
    </source>
</evidence>
<proteinExistence type="predicted"/>
<organism evidence="9 10">
    <name type="scientific">Caenorhabditis nigoni</name>
    <dbReference type="NCBI Taxonomy" id="1611254"/>
    <lineage>
        <taxon>Eukaryota</taxon>
        <taxon>Metazoa</taxon>
        <taxon>Ecdysozoa</taxon>
        <taxon>Nematoda</taxon>
        <taxon>Chromadorea</taxon>
        <taxon>Rhabditida</taxon>
        <taxon>Rhabditina</taxon>
        <taxon>Rhabditomorpha</taxon>
        <taxon>Rhabditoidea</taxon>
        <taxon>Rhabditidae</taxon>
        <taxon>Peloderinae</taxon>
        <taxon>Caenorhabditis</taxon>
    </lineage>
</organism>
<keyword evidence="10" id="KW-1185">Reference proteome</keyword>
<feature type="signal peptide" evidence="5 7">
    <location>
        <begin position="1"/>
        <end position="17"/>
    </location>
</feature>
<gene>
    <name evidence="9" type="ORF">B9Z55_026765</name>
</gene>
<dbReference type="PIRSF" id="PIRSF036365">
    <property type="entry name" value="Astacin_nematoda"/>
    <property type="match status" value="1"/>
</dbReference>
<dbReference type="Gene3D" id="3.40.390.10">
    <property type="entry name" value="Collagenase (Catalytic Domain)"/>
    <property type="match status" value="1"/>
</dbReference>
<dbReference type="PANTHER" id="PTHR10127">
    <property type="entry name" value="DISCOIDIN, CUB, EGF, LAMININ , AND ZINC METALLOPROTEASE DOMAIN CONTAINING"/>
    <property type="match status" value="1"/>
</dbReference>
<dbReference type="InterPro" id="IPR024079">
    <property type="entry name" value="MetalloPept_cat_dom_sf"/>
</dbReference>
<dbReference type="AlphaFoldDB" id="A0A2G5SHT5"/>
<dbReference type="GO" id="GO:0018996">
    <property type="term" value="P:molting cycle, collagen and cuticulin-based cuticle"/>
    <property type="evidence" value="ECO:0007669"/>
    <property type="project" value="InterPro"/>
</dbReference>
<evidence type="ECO:0000256" key="6">
    <source>
        <dbReference type="PROSITE-ProRule" id="PRU01211"/>
    </source>
</evidence>
<feature type="binding site" evidence="6">
    <location>
        <position position="149"/>
    </location>
    <ligand>
        <name>Zn(2+)</name>
        <dbReference type="ChEBI" id="CHEBI:29105"/>
        <note>catalytic</note>
    </ligand>
</feature>
<evidence type="ECO:0000313" key="10">
    <source>
        <dbReference type="Proteomes" id="UP000230233"/>
    </source>
</evidence>
<comment type="subcellular location">
    <subcellularLocation>
        <location evidence="1 5">Secreted</location>
    </subcellularLocation>
</comment>
<feature type="domain" description="Peptidase M12A" evidence="8">
    <location>
        <begin position="57"/>
        <end position="244"/>
    </location>
</feature>
<comment type="caution">
    <text evidence="9">The sequence shown here is derived from an EMBL/GenBank/DDBJ whole genome shotgun (WGS) entry which is preliminary data.</text>
</comment>
<dbReference type="SUPFAM" id="SSF55486">
    <property type="entry name" value="Metalloproteases ('zincins'), catalytic domain"/>
    <property type="match status" value="1"/>
</dbReference>
<feature type="binding site" evidence="6">
    <location>
        <position position="159"/>
    </location>
    <ligand>
        <name>Zn(2+)</name>
        <dbReference type="ChEBI" id="CHEBI:29105"/>
        <note>catalytic</note>
    </ligand>
</feature>
<evidence type="ECO:0000259" key="8">
    <source>
        <dbReference type="PROSITE" id="PS51864"/>
    </source>
</evidence>
<keyword evidence="2 5" id="KW-0964">Secreted</keyword>
<comment type="caution">
    <text evidence="6">Lacks conserved residue(s) required for the propagation of feature annotation.</text>
</comment>
<keyword evidence="6 7" id="KW-0479">Metal-binding</keyword>
<dbReference type="Proteomes" id="UP000230233">
    <property type="component" value="Unassembled WGS sequence"/>
</dbReference>
<evidence type="ECO:0000256" key="3">
    <source>
        <dbReference type="ARBA" id="ARBA00023157"/>
    </source>
</evidence>
<feature type="binding site" evidence="6">
    <location>
        <position position="153"/>
    </location>
    <ligand>
        <name>Zn(2+)</name>
        <dbReference type="ChEBI" id="CHEBI:29105"/>
        <note>catalytic</note>
    </ligand>
</feature>
<dbReference type="GO" id="GO:0008270">
    <property type="term" value="F:zinc ion binding"/>
    <property type="evidence" value="ECO:0007669"/>
    <property type="project" value="UniProtKB-UniRule"/>
</dbReference>
<keyword evidence="4" id="KW-0325">Glycoprotein</keyword>
<evidence type="ECO:0000256" key="5">
    <source>
        <dbReference type="PIRNR" id="PIRNR036365"/>
    </source>
</evidence>
<evidence type="ECO:0000256" key="2">
    <source>
        <dbReference type="ARBA" id="ARBA00022525"/>
    </source>
</evidence>
<feature type="active site" evidence="6">
    <location>
        <position position="150"/>
    </location>
</feature>
<protein>
    <recommendedName>
        <fullName evidence="5">Zinc metalloproteinase</fullName>
    </recommendedName>
</protein>
<dbReference type="Pfam" id="PF01400">
    <property type="entry name" value="Astacin"/>
    <property type="match status" value="1"/>
</dbReference>